<organism evidence="1 2">
    <name type="scientific">Racocetra persica</name>
    <dbReference type="NCBI Taxonomy" id="160502"/>
    <lineage>
        <taxon>Eukaryota</taxon>
        <taxon>Fungi</taxon>
        <taxon>Fungi incertae sedis</taxon>
        <taxon>Mucoromycota</taxon>
        <taxon>Glomeromycotina</taxon>
        <taxon>Glomeromycetes</taxon>
        <taxon>Diversisporales</taxon>
        <taxon>Gigasporaceae</taxon>
        <taxon>Racocetra</taxon>
    </lineage>
</organism>
<keyword evidence="2" id="KW-1185">Reference proteome</keyword>
<evidence type="ECO:0000313" key="1">
    <source>
        <dbReference type="EMBL" id="CAG8772364.1"/>
    </source>
</evidence>
<comment type="caution">
    <text evidence="1">The sequence shown here is derived from an EMBL/GenBank/DDBJ whole genome shotgun (WGS) entry which is preliminary data.</text>
</comment>
<accession>A0ACA9R1L8</accession>
<proteinExistence type="predicted"/>
<dbReference type="EMBL" id="CAJVQC010041153">
    <property type="protein sequence ID" value="CAG8772364.1"/>
    <property type="molecule type" value="Genomic_DNA"/>
</dbReference>
<feature type="non-terminal residue" evidence="1">
    <location>
        <position position="1"/>
    </location>
</feature>
<gene>
    <name evidence="1" type="ORF">RPERSI_LOCUS16567</name>
</gene>
<protein>
    <submittedName>
        <fullName evidence="1">29092_t:CDS:1</fullName>
    </submittedName>
</protein>
<sequence>GMDQADYWFRMENSKSYRIEKSEYNDLDIDNNVKMLLNNDQYHLVWIPYKFETRFFDHILDKM</sequence>
<reference evidence="1" key="1">
    <citation type="submission" date="2021-06" db="EMBL/GenBank/DDBJ databases">
        <authorList>
            <person name="Kallberg Y."/>
            <person name="Tangrot J."/>
            <person name="Rosling A."/>
        </authorList>
    </citation>
    <scope>NUCLEOTIDE SEQUENCE</scope>
    <source>
        <strain evidence="1">MA461A</strain>
    </source>
</reference>
<evidence type="ECO:0000313" key="2">
    <source>
        <dbReference type="Proteomes" id="UP000789920"/>
    </source>
</evidence>
<name>A0ACA9R1L8_9GLOM</name>
<dbReference type="Proteomes" id="UP000789920">
    <property type="component" value="Unassembled WGS sequence"/>
</dbReference>